<evidence type="ECO:0000256" key="1">
    <source>
        <dbReference type="ARBA" id="ARBA00007768"/>
    </source>
</evidence>
<dbReference type="Pfam" id="PF03932">
    <property type="entry name" value="CutC"/>
    <property type="match status" value="1"/>
</dbReference>
<comment type="similarity">
    <text evidence="1">Belongs to the CutC family.</text>
</comment>
<accession>A0ABP0VZD8</accession>
<evidence type="ECO:0000256" key="2">
    <source>
        <dbReference type="ARBA" id="ARBA00019014"/>
    </source>
</evidence>
<dbReference type="InterPro" id="IPR005627">
    <property type="entry name" value="CutC-like"/>
</dbReference>
<sequence>MGDGFIFEACVDSVHSALAAQRGGAGRLELCANLLLGGTTPSYGLVKMVKEQVHIPVHVLIRPRSGHFVFSCTELKVMIEDIKMVGQLGVQGVAIGVLTEDNKINVEQMRALLEPCGLYRLSVTFHRAFDVLCDPLASLEILVGLGVDRVLTSGQEASAVCGIQLIHLLVMKAEGRIGILPAGGISESNAAQVLRRTGVTELHGSVRSILKESVHVLPGDQNTIVWTVDSVKVQKIVSSCNIAAAVDSNDQNIEKRDQYLTS</sequence>
<dbReference type="HAMAP" id="MF_00795">
    <property type="entry name" value="CutC"/>
    <property type="match status" value="1"/>
</dbReference>
<proteinExistence type="inferred from homology"/>
<dbReference type="InterPro" id="IPR036822">
    <property type="entry name" value="CutC-like_dom_sf"/>
</dbReference>
<evidence type="ECO:0000313" key="4">
    <source>
        <dbReference type="Proteomes" id="UP001497444"/>
    </source>
</evidence>
<keyword evidence="4" id="KW-1185">Reference proteome</keyword>
<name>A0ABP0VZD8_9BRYO</name>
<organism evidence="3 4">
    <name type="scientific">Sphagnum jensenii</name>
    <dbReference type="NCBI Taxonomy" id="128206"/>
    <lineage>
        <taxon>Eukaryota</taxon>
        <taxon>Viridiplantae</taxon>
        <taxon>Streptophyta</taxon>
        <taxon>Embryophyta</taxon>
        <taxon>Bryophyta</taxon>
        <taxon>Sphagnophytina</taxon>
        <taxon>Sphagnopsida</taxon>
        <taxon>Sphagnales</taxon>
        <taxon>Sphagnaceae</taxon>
        <taxon>Sphagnum</taxon>
    </lineage>
</organism>
<gene>
    <name evidence="3" type="ORF">CSSPJE1EN1_LOCUS5358</name>
</gene>
<dbReference type="PANTHER" id="PTHR12598:SF0">
    <property type="entry name" value="COPPER HOMEOSTASIS PROTEIN CUTC HOMOLOG"/>
    <property type="match status" value="1"/>
</dbReference>
<protein>
    <recommendedName>
        <fullName evidence="2">Copper homeostasis protein cutC homolog</fullName>
    </recommendedName>
</protein>
<dbReference type="PANTHER" id="PTHR12598">
    <property type="entry name" value="COPPER HOMEOSTASIS PROTEIN CUTC"/>
    <property type="match status" value="1"/>
</dbReference>
<reference evidence="3" key="1">
    <citation type="submission" date="2024-02" db="EMBL/GenBank/DDBJ databases">
        <authorList>
            <consortium name="ELIXIR-Norway"/>
            <consortium name="Elixir Norway"/>
        </authorList>
    </citation>
    <scope>NUCLEOTIDE SEQUENCE</scope>
</reference>
<evidence type="ECO:0000313" key="3">
    <source>
        <dbReference type="EMBL" id="CAK9259880.1"/>
    </source>
</evidence>
<dbReference type="SUPFAM" id="SSF110395">
    <property type="entry name" value="CutC-like"/>
    <property type="match status" value="1"/>
</dbReference>
<dbReference type="EMBL" id="OZ020107">
    <property type="protein sequence ID" value="CAK9259880.1"/>
    <property type="molecule type" value="Genomic_DNA"/>
</dbReference>
<dbReference type="Gene3D" id="3.20.20.380">
    <property type="entry name" value="Copper homeostasis (CutC) domain"/>
    <property type="match status" value="1"/>
</dbReference>
<dbReference type="Proteomes" id="UP001497444">
    <property type="component" value="Chromosome 12"/>
</dbReference>